<comment type="caution">
    <text evidence="4">The sequence shown here is derived from an EMBL/GenBank/DDBJ whole genome shotgun (WGS) entry which is preliminary data.</text>
</comment>
<keyword evidence="1" id="KW-0560">Oxidoreductase</keyword>
<feature type="domain" description="D-isomer specific 2-hydroxyacid dehydrogenase NAD-binding" evidence="3">
    <location>
        <begin position="223"/>
        <end position="318"/>
    </location>
</feature>
<dbReference type="PROSITE" id="PS00065">
    <property type="entry name" value="D_2_HYDROXYACID_DH_1"/>
    <property type="match status" value="1"/>
</dbReference>
<evidence type="ECO:0000259" key="3">
    <source>
        <dbReference type="Pfam" id="PF02826"/>
    </source>
</evidence>
<dbReference type="Pfam" id="PF02826">
    <property type="entry name" value="2-Hacid_dh_C"/>
    <property type="match status" value="2"/>
</dbReference>
<proteinExistence type="predicted"/>
<dbReference type="AlphaFoldDB" id="A0A9P0ERI3"/>
<organism evidence="4 5">
    <name type="scientific">Clonostachys solani</name>
    <dbReference type="NCBI Taxonomy" id="160281"/>
    <lineage>
        <taxon>Eukaryota</taxon>
        <taxon>Fungi</taxon>
        <taxon>Dikarya</taxon>
        <taxon>Ascomycota</taxon>
        <taxon>Pezizomycotina</taxon>
        <taxon>Sordariomycetes</taxon>
        <taxon>Hypocreomycetidae</taxon>
        <taxon>Hypocreales</taxon>
        <taxon>Bionectriaceae</taxon>
        <taxon>Clonostachys</taxon>
    </lineage>
</organism>
<dbReference type="PANTHER" id="PTHR43333">
    <property type="entry name" value="2-HACID_DH_C DOMAIN-CONTAINING PROTEIN"/>
    <property type="match status" value="1"/>
</dbReference>
<keyword evidence="2" id="KW-0520">NAD</keyword>
<sequence length="355" mass="39497">MTGKMGSETLLIITPFVPAQAWISDLRKKVPGIKIHVHPTKMYAEEIPKAVPAELWEKATALYTWKAFPPLELAPNLQYVQLHSAGANQILGLPLFEKTDIVFSTSNGVHPPQISEWVFASFLGFQHHFHEHLQNQKERNWVDPDSDEDVEDAVGLRVGILGYGAVGRQVARVAKAFGMDVHAYTLHERPTPESRRDDGFTEPGLGDPAGEFPSKWFYGKEQLDDFLGSDLDLLVITLPATPATANMIGHDQFFILSKKKTFISNVGRGSVIDTEALIAALDSNQIRGAALDVTEPEPLPADSKLWGYKNVFITPHCAGNSNHFNERTFKILTYNLERRSKGQPVVNQVDRSLGY</sequence>
<evidence type="ECO:0000313" key="5">
    <source>
        <dbReference type="Proteomes" id="UP000775872"/>
    </source>
</evidence>
<feature type="domain" description="D-isomer specific 2-hydroxyacid dehydrogenase NAD-binding" evidence="3">
    <location>
        <begin position="121"/>
        <end position="192"/>
    </location>
</feature>
<dbReference type="GO" id="GO:0016491">
    <property type="term" value="F:oxidoreductase activity"/>
    <property type="evidence" value="ECO:0007669"/>
    <property type="project" value="UniProtKB-KW"/>
</dbReference>
<name>A0A9P0ERI3_9HYPO</name>
<accession>A0A9P0ERI3</accession>
<dbReference type="PANTHER" id="PTHR43333:SF1">
    <property type="entry name" value="D-ISOMER SPECIFIC 2-HYDROXYACID DEHYDROGENASE NAD-BINDING DOMAIN-CONTAINING PROTEIN"/>
    <property type="match status" value="1"/>
</dbReference>
<gene>
    <name evidence="4" type="ORF">CSOL1703_00008793</name>
</gene>
<dbReference type="InterPro" id="IPR036291">
    <property type="entry name" value="NAD(P)-bd_dom_sf"/>
</dbReference>
<dbReference type="EMBL" id="CABFOC020000082">
    <property type="protein sequence ID" value="CAH0058314.1"/>
    <property type="molecule type" value="Genomic_DNA"/>
</dbReference>
<evidence type="ECO:0000313" key="4">
    <source>
        <dbReference type="EMBL" id="CAH0058314.1"/>
    </source>
</evidence>
<reference evidence="5" key="1">
    <citation type="submission" date="2019-06" db="EMBL/GenBank/DDBJ databases">
        <authorList>
            <person name="Broberg M."/>
        </authorList>
    </citation>
    <scope>NUCLEOTIDE SEQUENCE [LARGE SCALE GENOMIC DNA]</scope>
</reference>
<protein>
    <recommendedName>
        <fullName evidence="3">D-isomer specific 2-hydroxyacid dehydrogenase NAD-binding domain-containing protein</fullName>
    </recommendedName>
</protein>
<keyword evidence="5" id="KW-1185">Reference proteome</keyword>
<dbReference type="Proteomes" id="UP000775872">
    <property type="component" value="Unassembled WGS sequence"/>
</dbReference>
<dbReference type="SUPFAM" id="SSF51735">
    <property type="entry name" value="NAD(P)-binding Rossmann-fold domains"/>
    <property type="match status" value="1"/>
</dbReference>
<dbReference type="InterPro" id="IPR029752">
    <property type="entry name" value="D-isomer_DH_CS1"/>
</dbReference>
<reference evidence="4 5" key="2">
    <citation type="submission" date="2021-10" db="EMBL/GenBank/DDBJ databases">
        <authorList>
            <person name="Piombo E."/>
        </authorList>
    </citation>
    <scope>NUCLEOTIDE SEQUENCE [LARGE SCALE GENOMIC DNA]</scope>
</reference>
<dbReference type="InterPro" id="IPR006140">
    <property type="entry name" value="D-isomer_DH_NAD-bd"/>
</dbReference>
<dbReference type="OrthoDB" id="298012at2759"/>
<dbReference type="Gene3D" id="3.40.50.720">
    <property type="entry name" value="NAD(P)-binding Rossmann-like Domain"/>
    <property type="match status" value="2"/>
</dbReference>
<dbReference type="CDD" id="cd12163">
    <property type="entry name" value="2-Hacid_dh_5"/>
    <property type="match status" value="1"/>
</dbReference>
<dbReference type="GO" id="GO:0051287">
    <property type="term" value="F:NAD binding"/>
    <property type="evidence" value="ECO:0007669"/>
    <property type="project" value="InterPro"/>
</dbReference>
<evidence type="ECO:0000256" key="2">
    <source>
        <dbReference type="ARBA" id="ARBA00023027"/>
    </source>
</evidence>
<evidence type="ECO:0000256" key="1">
    <source>
        <dbReference type="ARBA" id="ARBA00023002"/>
    </source>
</evidence>